<protein>
    <submittedName>
        <fullName evidence="1">Uncharacterized protein</fullName>
    </submittedName>
</protein>
<evidence type="ECO:0000313" key="2">
    <source>
        <dbReference type="Proteomes" id="UP000462435"/>
    </source>
</evidence>
<proteinExistence type="predicted"/>
<dbReference type="AlphaFoldDB" id="A0A7V8FV26"/>
<organism evidence="1 2">
    <name type="scientific">Herbaspirillum frisingense</name>
    <dbReference type="NCBI Taxonomy" id="92645"/>
    <lineage>
        <taxon>Bacteria</taxon>
        <taxon>Pseudomonadati</taxon>
        <taxon>Pseudomonadota</taxon>
        <taxon>Betaproteobacteria</taxon>
        <taxon>Burkholderiales</taxon>
        <taxon>Oxalobacteraceae</taxon>
        <taxon>Herbaspirillum</taxon>
    </lineage>
</organism>
<dbReference type="Proteomes" id="UP000462435">
    <property type="component" value="Unassembled WGS sequence"/>
</dbReference>
<evidence type="ECO:0000313" key="1">
    <source>
        <dbReference type="EMBL" id="KAF1041928.1"/>
    </source>
</evidence>
<accession>A0A7V8FV26</accession>
<dbReference type="EMBL" id="WNDX01000100">
    <property type="protein sequence ID" value="KAF1041928.1"/>
    <property type="molecule type" value="Genomic_DNA"/>
</dbReference>
<gene>
    <name evidence="1" type="ORF">GAK35_03000</name>
</gene>
<sequence>MTRTDYAATISVVSAQAGTQRRLMHIGDR</sequence>
<name>A0A7V8FV26_9BURK</name>
<comment type="caution">
    <text evidence="1">The sequence shown here is derived from an EMBL/GenBank/DDBJ whole genome shotgun (WGS) entry which is preliminary data.</text>
</comment>
<reference evidence="2" key="1">
    <citation type="journal article" date="2020" name="MBio">
        <title>Horizontal gene transfer to a defensive symbiont with a reduced genome amongst a multipartite beetle microbiome.</title>
        <authorList>
            <person name="Waterworth S.C."/>
            <person name="Florez L.V."/>
            <person name="Rees E.R."/>
            <person name="Hertweck C."/>
            <person name="Kaltenpoth M."/>
            <person name="Kwan J.C."/>
        </authorList>
    </citation>
    <scope>NUCLEOTIDE SEQUENCE [LARGE SCALE GENOMIC DNA]</scope>
</reference>